<dbReference type="RefSeq" id="WP_184843079.1">
    <property type="nucleotide sequence ID" value="NZ_JACHMN010000003.1"/>
</dbReference>
<dbReference type="GO" id="GO:0016491">
    <property type="term" value="F:oxidoreductase activity"/>
    <property type="evidence" value="ECO:0007669"/>
    <property type="project" value="UniProtKB-KW"/>
</dbReference>
<feature type="domain" description="Gfo/Idh/MocA-like oxidoreductase N-terminal" evidence="2">
    <location>
        <begin position="1"/>
        <end position="113"/>
    </location>
</feature>
<dbReference type="GO" id="GO:0000166">
    <property type="term" value="F:nucleotide binding"/>
    <property type="evidence" value="ECO:0007669"/>
    <property type="project" value="InterPro"/>
</dbReference>
<dbReference type="InterPro" id="IPR000683">
    <property type="entry name" value="Gfo/Idh/MocA-like_OxRdtase_N"/>
</dbReference>
<keyword evidence="5" id="KW-1185">Reference proteome</keyword>
<dbReference type="InterPro" id="IPR050463">
    <property type="entry name" value="Gfo/Idh/MocA_oxidrdct_glycsds"/>
</dbReference>
<dbReference type="AlphaFoldDB" id="A0A841BUP4"/>
<organism evidence="4 5">
    <name type="scientific">Allocatelliglobosispora scoriae</name>
    <dbReference type="NCBI Taxonomy" id="643052"/>
    <lineage>
        <taxon>Bacteria</taxon>
        <taxon>Bacillati</taxon>
        <taxon>Actinomycetota</taxon>
        <taxon>Actinomycetes</taxon>
        <taxon>Micromonosporales</taxon>
        <taxon>Micromonosporaceae</taxon>
        <taxon>Allocatelliglobosispora</taxon>
    </lineage>
</organism>
<protein>
    <submittedName>
        <fullName evidence="4">Putative dehydrogenase</fullName>
    </submittedName>
</protein>
<evidence type="ECO:0000313" key="5">
    <source>
        <dbReference type="Proteomes" id="UP000587527"/>
    </source>
</evidence>
<feature type="domain" description="GFO/IDH/MocA-like oxidoreductase" evidence="3">
    <location>
        <begin position="144"/>
        <end position="238"/>
    </location>
</feature>
<sequence length="298" mass="31409">MRFGLLGTGHWARVVHGAALAAHPDVEFAGVWGRNPEKAAALADELGVLAFTEVDELLAEVDAVAVALPPGIQAELATRAAQAGKHLLLDKPLALTVEDADTVVRAVEASGVSSVVFFTNRFRPHIVEVLDQAIATGGWLGGRSTLFGSIYSEGSPYAESAWRKIHGGLWDIGPHALSLFIPVLGKVTSVSAMEGPRQTFYVTLRHDGGAVSTMELTLASAEPAVKFENLFHGESGWLTIGGFESTPVDAYQRAVSELLASVPGGGHPLDVHFGREVVAILAAAEESARTGRHIEVGP</sequence>
<evidence type="ECO:0000259" key="3">
    <source>
        <dbReference type="Pfam" id="PF22725"/>
    </source>
</evidence>
<dbReference type="PANTHER" id="PTHR43818">
    <property type="entry name" value="BCDNA.GH03377"/>
    <property type="match status" value="1"/>
</dbReference>
<proteinExistence type="predicted"/>
<accession>A0A841BUP4</accession>
<evidence type="ECO:0000313" key="4">
    <source>
        <dbReference type="EMBL" id="MBB5872837.1"/>
    </source>
</evidence>
<dbReference type="Pfam" id="PF22725">
    <property type="entry name" value="GFO_IDH_MocA_C3"/>
    <property type="match status" value="1"/>
</dbReference>
<dbReference type="Gene3D" id="3.40.50.720">
    <property type="entry name" value="NAD(P)-binding Rossmann-like Domain"/>
    <property type="match status" value="1"/>
</dbReference>
<dbReference type="PANTHER" id="PTHR43818:SF11">
    <property type="entry name" value="BCDNA.GH03377"/>
    <property type="match status" value="1"/>
</dbReference>
<dbReference type="SUPFAM" id="SSF55347">
    <property type="entry name" value="Glyceraldehyde-3-phosphate dehydrogenase-like, C-terminal domain"/>
    <property type="match status" value="1"/>
</dbReference>
<dbReference type="InterPro" id="IPR055170">
    <property type="entry name" value="GFO_IDH_MocA-like_dom"/>
</dbReference>
<reference evidence="4 5" key="1">
    <citation type="submission" date="2020-08" db="EMBL/GenBank/DDBJ databases">
        <title>Sequencing the genomes of 1000 actinobacteria strains.</title>
        <authorList>
            <person name="Klenk H.-P."/>
        </authorList>
    </citation>
    <scope>NUCLEOTIDE SEQUENCE [LARGE SCALE GENOMIC DNA]</scope>
    <source>
        <strain evidence="4 5">DSM 45362</strain>
    </source>
</reference>
<gene>
    <name evidence="4" type="ORF">F4553_006271</name>
</gene>
<dbReference type="SUPFAM" id="SSF51735">
    <property type="entry name" value="NAD(P)-binding Rossmann-fold domains"/>
    <property type="match status" value="1"/>
</dbReference>
<name>A0A841BUP4_9ACTN</name>
<dbReference type="Gene3D" id="3.30.360.10">
    <property type="entry name" value="Dihydrodipicolinate Reductase, domain 2"/>
    <property type="match status" value="1"/>
</dbReference>
<evidence type="ECO:0000256" key="1">
    <source>
        <dbReference type="ARBA" id="ARBA00023002"/>
    </source>
</evidence>
<evidence type="ECO:0000259" key="2">
    <source>
        <dbReference type="Pfam" id="PF01408"/>
    </source>
</evidence>
<dbReference type="EMBL" id="JACHMN010000003">
    <property type="protein sequence ID" value="MBB5872837.1"/>
    <property type="molecule type" value="Genomic_DNA"/>
</dbReference>
<dbReference type="Pfam" id="PF01408">
    <property type="entry name" value="GFO_IDH_MocA"/>
    <property type="match status" value="1"/>
</dbReference>
<dbReference type="Proteomes" id="UP000587527">
    <property type="component" value="Unassembled WGS sequence"/>
</dbReference>
<comment type="caution">
    <text evidence="4">The sequence shown here is derived from an EMBL/GenBank/DDBJ whole genome shotgun (WGS) entry which is preliminary data.</text>
</comment>
<dbReference type="InterPro" id="IPR036291">
    <property type="entry name" value="NAD(P)-bd_dom_sf"/>
</dbReference>
<keyword evidence="1" id="KW-0560">Oxidoreductase</keyword>